<organism evidence="2 3">
    <name type="scientific">Paractinoplanes globisporus</name>
    <dbReference type="NCBI Taxonomy" id="113565"/>
    <lineage>
        <taxon>Bacteria</taxon>
        <taxon>Bacillati</taxon>
        <taxon>Actinomycetota</taxon>
        <taxon>Actinomycetes</taxon>
        <taxon>Micromonosporales</taxon>
        <taxon>Micromonosporaceae</taxon>
        <taxon>Paractinoplanes</taxon>
    </lineage>
</organism>
<feature type="transmembrane region" description="Helical" evidence="1">
    <location>
        <begin position="148"/>
        <end position="173"/>
    </location>
</feature>
<feature type="transmembrane region" description="Helical" evidence="1">
    <location>
        <begin position="226"/>
        <end position="251"/>
    </location>
</feature>
<reference evidence="2 3" key="1">
    <citation type="submission" date="2024-10" db="EMBL/GenBank/DDBJ databases">
        <title>The Natural Products Discovery Center: Release of the First 8490 Sequenced Strains for Exploring Actinobacteria Biosynthetic Diversity.</title>
        <authorList>
            <person name="Kalkreuter E."/>
            <person name="Kautsar S.A."/>
            <person name="Yang D."/>
            <person name="Bader C.D."/>
            <person name="Teijaro C.N."/>
            <person name="Fluegel L."/>
            <person name="Davis C.M."/>
            <person name="Simpson J.R."/>
            <person name="Lauterbach L."/>
            <person name="Steele A.D."/>
            <person name="Gui C."/>
            <person name="Meng S."/>
            <person name="Li G."/>
            <person name="Viehrig K."/>
            <person name="Ye F."/>
            <person name="Su P."/>
            <person name="Kiefer A.F."/>
            <person name="Nichols A."/>
            <person name="Cepeda A.J."/>
            <person name="Yan W."/>
            <person name="Fan B."/>
            <person name="Jiang Y."/>
            <person name="Adhikari A."/>
            <person name="Zheng C.-J."/>
            <person name="Schuster L."/>
            <person name="Cowan T.M."/>
            <person name="Smanski M.J."/>
            <person name="Chevrette M.G."/>
            <person name="De Carvalho L.P.S."/>
            <person name="Shen B."/>
        </authorList>
    </citation>
    <scope>NUCLEOTIDE SEQUENCE [LARGE SCALE GENOMIC DNA]</scope>
    <source>
        <strain evidence="2 3">NPDC000087</strain>
    </source>
</reference>
<protein>
    <submittedName>
        <fullName evidence="2">ABC transporter permease</fullName>
    </submittedName>
</protein>
<dbReference type="EMBL" id="JBIAZU010000004">
    <property type="protein sequence ID" value="MFF5292161.1"/>
    <property type="molecule type" value="Genomic_DNA"/>
</dbReference>
<proteinExistence type="predicted"/>
<feature type="transmembrane region" description="Helical" evidence="1">
    <location>
        <begin position="180"/>
        <end position="206"/>
    </location>
</feature>
<keyword evidence="1" id="KW-0812">Transmembrane</keyword>
<evidence type="ECO:0000256" key="1">
    <source>
        <dbReference type="SAM" id="Phobius"/>
    </source>
</evidence>
<evidence type="ECO:0000313" key="3">
    <source>
        <dbReference type="Proteomes" id="UP001602245"/>
    </source>
</evidence>
<dbReference type="PANTHER" id="PTHR37305">
    <property type="entry name" value="INTEGRAL MEMBRANE PROTEIN-RELATED"/>
    <property type="match status" value="1"/>
</dbReference>
<name>A0ABW6WGU1_9ACTN</name>
<feature type="transmembrane region" description="Helical" evidence="1">
    <location>
        <begin position="102"/>
        <end position="128"/>
    </location>
</feature>
<keyword evidence="1" id="KW-1133">Transmembrane helix</keyword>
<evidence type="ECO:0000313" key="2">
    <source>
        <dbReference type="EMBL" id="MFF5292161.1"/>
    </source>
</evidence>
<feature type="transmembrane region" description="Helical" evidence="1">
    <location>
        <begin position="58"/>
        <end position="81"/>
    </location>
</feature>
<dbReference type="PANTHER" id="PTHR37305:SF1">
    <property type="entry name" value="MEMBRANE PROTEIN"/>
    <property type="match status" value="1"/>
</dbReference>
<comment type="caution">
    <text evidence="2">The sequence shown here is derived from an EMBL/GenBank/DDBJ whole genome shotgun (WGS) entry which is preliminary data.</text>
</comment>
<dbReference type="RefSeq" id="WP_020510042.1">
    <property type="nucleotide sequence ID" value="NZ_JBIAZU010000004.1"/>
</dbReference>
<keyword evidence="3" id="KW-1185">Reference proteome</keyword>
<sequence length="256" mass="25886">MSVVRAEWVKFRSLRSVLWTAGTVLVLMAGLGALFSFGRAHELAVEGTAADRAAFDPTAASLSGLLFAQIAVGVLGVLAVSSEFASGSIRPSLAAVPVRGRLLAAKAATVTAVALVIGWAGGLAAFLLGQAIISGQGLASASLGDGGVVRALLGTGLYLTAIALFGLAVGAMIRSTAGALTIVIVVMLLFPIFSAALPSGLARWIAKWWPSMAGIRVVTTTPDPAVLGPWAGFAVLAAFGAIVLAASFAVFGRRDI</sequence>
<accession>A0ABW6WGU1</accession>
<dbReference type="Proteomes" id="UP001602245">
    <property type="component" value="Unassembled WGS sequence"/>
</dbReference>
<gene>
    <name evidence="2" type="ORF">ACFY35_22200</name>
</gene>
<feature type="transmembrane region" description="Helical" evidence="1">
    <location>
        <begin position="17"/>
        <end position="38"/>
    </location>
</feature>
<keyword evidence="1" id="KW-0472">Membrane</keyword>